<keyword evidence="1" id="KW-0819">tRNA processing</keyword>
<dbReference type="CDD" id="cd01518">
    <property type="entry name" value="RHOD_YceA"/>
    <property type="match status" value="1"/>
</dbReference>
<dbReference type="OrthoDB" id="9778326at2"/>
<dbReference type="Proteomes" id="UP000294746">
    <property type="component" value="Unassembled WGS sequence"/>
</dbReference>
<evidence type="ECO:0000313" key="3">
    <source>
        <dbReference type="EMBL" id="TCP64592.1"/>
    </source>
</evidence>
<evidence type="ECO:0000259" key="2">
    <source>
        <dbReference type="PROSITE" id="PS50206"/>
    </source>
</evidence>
<feature type="domain" description="Rhodanese" evidence="2">
    <location>
        <begin position="127"/>
        <end position="221"/>
    </location>
</feature>
<comment type="similarity">
    <text evidence="1">Belongs to the TrhO family.</text>
</comment>
<gene>
    <name evidence="1" type="primary">trhO</name>
    <name evidence="3" type="ORF">EDD57_13922</name>
</gene>
<dbReference type="EC" id="1.14.-.-" evidence="1"/>
<dbReference type="EMBL" id="SLXV01000039">
    <property type="protein sequence ID" value="TCP64592.1"/>
    <property type="molecule type" value="Genomic_DNA"/>
</dbReference>
<comment type="catalytic activity">
    <reaction evidence="1">
        <text>uridine(34) in tRNA + AH2 + O2 = 5-hydroxyuridine(34) in tRNA + A + H2O</text>
        <dbReference type="Rhea" id="RHEA:64224"/>
        <dbReference type="Rhea" id="RHEA-COMP:11727"/>
        <dbReference type="Rhea" id="RHEA-COMP:13381"/>
        <dbReference type="ChEBI" id="CHEBI:13193"/>
        <dbReference type="ChEBI" id="CHEBI:15377"/>
        <dbReference type="ChEBI" id="CHEBI:15379"/>
        <dbReference type="ChEBI" id="CHEBI:17499"/>
        <dbReference type="ChEBI" id="CHEBI:65315"/>
        <dbReference type="ChEBI" id="CHEBI:136877"/>
    </reaction>
</comment>
<dbReference type="PROSITE" id="PS50206">
    <property type="entry name" value="RHODANESE_3"/>
    <property type="match status" value="1"/>
</dbReference>
<reference evidence="3 4" key="1">
    <citation type="submission" date="2019-03" db="EMBL/GenBank/DDBJ databases">
        <title>Genomic Encyclopedia of Type Strains, Phase IV (KMG-IV): sequencing the most valuable type-strain genomes for metagenomic binning, comparative biology and taxonomic classification.</title>
        <authorList>
            <person name="Goeker M."/>
        </authorList>
    </citation>
    <scope>NUCLEOTIDE SEQUENCE [LARGE SCALE GENOMIC DNA]</scope>
    <source>
        <strain evidence="3 4">DSM 46831</strain>
    </source>
</reference>
<dbReference type="SUPFAM" id="SSF52821">
    <property type="entry name" value="Rhodanese/Cell cycle control phosphatase"/>
    <property type="match status" value="1"/>
</dbReference>
<dbReference type="NCBIfam" id="NF001135">
    <property type="entry name" value="PRK00142.1-3"/>
    <property type="match status" value="1"/>
</dbReference>
<dbReference type="HAMAP" id="MF_00469">
    <property type="entry name" value="TrhO"/>
    <property type="match status" value="1"/>
</dbReference>
<accession>A0A4R2RL07</accession>
<dbReference type="SMART" id="SM00450">
    <property type="entry name" value="RHOD"/>
    <property type="match status" value="1"/>
</dbReference>
<dbReference type="InterPro" id="IPR040503">
    <property type="entry name" value="TRHO_N"/>
</dbReference>
<dbReference type="Gene3D" id="3.30.70.100">
    <property type="match status" value="1"/>
</dbReference>
<dbReference type="InterPro" id="IPR022111">
    <property type="entry name" value="Rhodanese_C"/>
</dbReference>
<dbReference type="InterPro" id="IPR001763">
    <property type="entry name" value="Rhodanese-like_dom"/>
</dbReference>
<dbReference type="RefSeq" id="WP_131849569.1">
    <property type="nucleotide sequence ID" value="NZ_SLXV01000039.1"/>
</dbReference>
<organism evidence="3 4">
    <name type="scientific">Baia soyae</name>
    <dbReference type="NCBI Taxonomy" id="1544746"/>
    <lineage>
        <taxon>Bacteria</taxon>
        <taxon>Bacillati</taxon>
        <taxon>Bacillota</taxon>
        <taxon>Bacilli</taxon>
        <taxon>Bacillales</taxon>
        <taxon>Thermoactinomycetaceae</taxon>
        <taxon>Baia</taxon>
    </lineage>
</organism>
<dbReference type="AlphaFoldDB" id="A0A4R2RL07"/>
<dbReference type="InterPro" id="IPR036873">
    <property type="entry name" value="Rhodanese-like_dom_sf"/>
</dbReference>
<proteinExistence type="inferred from homology"/>
<dbReference type="GO" id="GO:0006400">
    <property type="term" value="P:tRNA modification"/>
    <property type="evidence" value="ECO:0007669"/>
    <property type="project" value="UniProtKB-UniRule"/>
</dbReference>
<dbReference type="GO" id="GO:0016705">
    <property type="term" value="F:oxidoreductase activity, acting on paired donors, with incorporation or reduction of molecular oxygen"/>
    <property type="evidence" value="ECO:0007669"/>
    <property type="project" value="UniProtKB-UniRule"/>
</dbReference>
<dbReference type="InterPro" id="IPR020936">
    <property type="entry name" value="TrhO"/>
</dbReference>
<dbReference type="Gene3D" id="3.40.250.10">
    <property type="entry name" value="Rhodanese-like domain"/>
    <property type="match status" value="1"/>
</dbReference>
<dbReference type="Pfam" id="PF12368">
    <property type="entry name" value="Rhodanese_C"/>
    <property type="match status" value="1"/>
</dbReference>
<sequence>MSTSETYHVLLYYKYVKVEDPVSVADEHRALCQQLGLKGRILISPEGINGTCSGTVEATNQYIEAMNEHPLFSGIFFKADEHEGHAFKKLFVRAKKELVTWRFENDFDPTELTGKHLSPAEFKEHLLRDDVIIIDGRNDYEYDLGHFRGAIRPGVETSRDFPEWIRENLSQFKDKKVISYCTGGIRCEKLTGFLLQEGFQDVSQLHGGVVNYSQDPETQGELWDGKLYVFDERISVPVNHIDPTVVGKCHHCDVPAETYINCEYDLCHHQHIVCPDCEETYNGYCKKECEDQDLIRKEA</sequence>
<evidence type="ECO:0000313" key="4">
    <source>
        <dbReference type="Proteomes" id="UP000294746"/>
    </source>
</evidence>
<dbReference type="Pfam" id="PF17773">
    <property type="entry name" value="UPF0176_N"/>
    <property type="match status" value="1"/>
</dbReference>
<comment type="caution">
    <text evidence="3">The sequence shown here is derived from an EMBL/GenBank/DDBJ whole genome shotgun (WGS) entry which is preliminary data.</text>
</comment>
<dbReference type="PANTHER" id="PTHR43268:SF3">
    <property type="entry name" value="RHODANESE-LIKE DOMAIN-CONTAINING PROTEIN 7-RELATED"/>
    <property type="match status" value="1"/>
</dbReference>
<dbReference type="Pfam" id="PF00581">
    <property type="entry name" value="Rhodanese"/>
    <property type="match status" value="1"/>
</dbReference>
<keyword evidence="1" id="KW-0560">Oxidoreductase</keyword>
<dbReference type="PANTHER" id="PTHR43268">
    <property type="entry name" value="THIOSULFATE SULFURTRANSFERASE/RHODANESE-LIKE DOMAIN-CONTAINING PROTEIN 2"/>
    <property type="match status" value="1"/>
</dbReference>
<keyword evidence="4" id="KW-1185">Reference proteome</keyword>
<protein>
    <recommendedName>
        <fullName evidence="1">tRNA uridine(34) hydroxylase</fullName>
        <ecNumber evidence="1">1.14.-.-</ecNumber>
    </recommendedName>
    <alternativeName>
        <fullName evidence="1">tRNA hydroxylation protein O</fullName>
    </alternativeName>
</protein>
<comment type="function">
    <text evidence="1">Catalyzes oxygen-dependent 5-hydroxyuridine (ho5U) modification at position 34 in tRNAs.</text>
</comment>
<name>A0A4R2RL07_9BACL</name>
<evidence type="ECO:0000256" key="1">
    <source>
        <dbReference type="HAMAP-Rule" id="MF_00469"/>
    </source>
</evidence>